<dbReference type="InterPro" id="IPR057215">
    <property type="entry name" value="DUF7893"/>
</dbReference>
<feature type="compositionally biased region" description="Polar residues" evidence="6">
    <location>
        <begin position="21"/>
        <end position="38"/>
    </location>
</feature>
<keyword evidence="2 5" id="KW-0489">Methyltransferase</keyword>
<evidence type="ECO:0000313" key="8">
    <source>
        <dbReference type="EMBL" id="KAK5082131.1"/>
    </source>
</evidence>
<dbReference type="GO" id="GO:0044027">
    <property type="term" value="P:negative regulation of gene expression via chromosomal CpG island methylation"/>
    <property type="evidence" value="ECO:0007669"/>
    <property type="project" value="TreeGrafter"/>
</dbReference>
<feature type="domain" description="DUF7893" evidence="7">
    <location>
        <begin position="229"/>
        <end position="324"/>
    </location>
</feature>
<feature type="region of interest" description="Disordered" evidence="6">
    <location>
        <begin position="1127"/>
        <end position="1157"/>
    </location>
</feature>
<accession>A0AAN7SUR6</accession>
<dbReference type="Pfam" id="PF00145">
    <property type="entry name" value="DNA_methylase"/>
    <property type="match status" value="1"/>
</dbReference>
<dbReference type="GO" id="GO:0003886">
    <property type="term" value="F:DNA (cytosine-5-)-methyltransferase activity"/>
    <property type="evidence" value="ECO:0007669"/>
    <property type="project" value="UniProtKB-EC"/>
</dbReference>
<dbReference type="InterPro" id="IPR018117">
    <property type="entry name" value="C5_DNA_meth_AS"/>
</dbReference>
<keyword evidence="4 5" id="KW-0949">S-adenosyl-L-methionine</keyword>
<dbReference type="PANTHER" id="PTHR10629">
    <property type="entry name" value="CYTOSINE-SPECIFIC METHYLTRANSFERASE"/>
    <property type="match status" value="1"/>
</dbReference>
<dbReference type="GO" id="GO:0032259">
    <property type="term" value="P:methylation"/>
    <property type="evidence" value="ECO:0007669"/>
    <property type="project" value="UniProtKB-KW"/>
</dbReference>
<evidence type="ECO:0000256" key="6">
    <source>
        <dbReference type="SAM" id="MobiDB-lite"/>
    </source>
</evidence>
<dbReference type="Gene3D" id="3.40.50.150">
    <property type="entry name" value="Vaccinia Virus protein VP39"/>
    <property type="match status" value="1"/>
</dbReference>
<evidence type="ECO:0000256" key="1">
    <source>
        <dbReference type="ARBA" id="ARBA00011975"/>
    </source>
</evidence>
<protein>
    <recommendedName>
        <fullName evidence="1">DNA (cytosine-5-)-methyltransferase</fullName>
        <ecNumber evidence="1">2.1.1.37</ecNumber>
    </recommendedName>
</protein>
<dbReference type="PROSITE" id="PS00094">
    <property type="entry name" value="C5_MTASE_1"/>
    <property type="match status" value="1"/>
</dbReference>
<organism evidence="8 9">
    <name type="scientific">Lithohypha guttulata</name>
    <dbReference type="NCBI Taxonomy" id="1690604"/>
    <lineage>
        <taxon>Eukaryota</taxon>
        <taxon>Fungi</taxon>
        <taxon>Dikarya</taxon>
        <taxon>Ascomycota</taxon>
        <taxon>Pezizomycotina</taxon>
        <taxon>Eurotiomycetes</taxon>
        <taxon>Chaetothyriomycetidae</taxon>
        <taxon>Chaetothyriales</taxon>
        <taxon>Trichomeriaceae</taxon>
        <taxon>Lithohypha</taxon>
    </lineage>
</organism>
<keyword evidence="9" id="KW-1185">Reference proteome</keyword>
<evidence type="ECO:0000313" key="9">
    <source>
        <dbReference type="Proteomes" id="UP001309876"/>
    </source>
</evidence>
<evidence type="ECO:0000256" key="3">
    <source>
        <dbReference type="ARBA" id="ARBA00022679"/>
    </source>
</evidence>
<feature type="compositionally biased region" description="Polar residues" evidence="6">
    <location>
        <begin position="46"/>
        <end position="59"/>
    </location>
</feature>
<dbReference type="GO" id="GO:0003677">
    <property type="term" value="F:DNA binding"/>
    <property type="evidence" value="ECO:0007669"/>
    <property type="project" value="TreeGrafter"/>
</dbReference>
<comment type="caution">
    <text evidence="8">The sequence shown here is derived from an EMBL/GenBank/DDBJ whole genome shotgun (WGS) entry which is preliminary data.</text>
</comment>
<evidence type="ECO:0000259" key="7">
    <source>
        <dbReference type="Pfam" id="PF25423"/>
    </source>
</evidence>
<dbReference type="Gene3D" id="3.90.120.10">
    <property type="entry name" value="DNA Methylase, subunit A, domain 2"/>
    <property type="match status" value="1"/>
</dbReference>
<feature type="active site" evidence="5">
    <location>
        <position position="669"/>
    </location>
</feature>
<name>A0AAN7SUR6_9EURO</name>
<dbReference type="Pfam" id="PF25423">
    <property type="entry name" value="DUF7893"/>
    <property type="match status" value="1"/>
</dbReference>
<dbReference type="SUPFAM" id="SSF53335">
    <property type="entry name" value="S-adenosyl-L-methionine-dependent methyltransferases"/>
    <property type="match status" value="1"/>
</dbReference>
<evidence type="ECO:0000256" key="4">
    <source>
        <dbReference type="ARBA" id="ARBA00022691"/>
    </source>
</evidence>
<evidence type="ECO:0000256" key="2">
    <source>
        <dbReference type="ARBA" id="ARBA00022603"/>
    </source>
</evidence>
<dbReference type="EMBL" id="JAVRRJ010000008">
    <property type="protein sequence ID" value="KAK5082131.1"/>
    <property type="molecule type" value="Genomic_DNA"/>
</dbReference>
<dbReference type="EC" id="2.1.1.37" evidence="1"/>
<comment type="similarity">
    <text evidence="5">Belongs to the class I-like SAM-binding methyltransferase superfamily. C5-methyltransferase family.</text>
</comment>
<dbReference type="AlphaFoldDB" id="A0AAN7SUR6"/>
<dbReference type="GO" id="GO:0005634">
    <property type="term" value="C:nucleus"/>
    <property type="evidence" value="ECO:0007669"/>
    <property type="project" value="TreeGrafter"/>
</dbReference>
<dbReference type="InterPro" id="IPR029063">
    <property type="entry name" value="SAM-dependent_MTases_sf"/>
</dbReference>
<gene>
    <name evidence="8" type="ORF">LTR05_007274</name>
</gene>
<evidence type="ECO:0000256" key="5">
    <source>
        <dbReference type="PROSITE-ProRule" id="PRU01016"/>
    </source>
</evidence>
<feature type="region of interest" description="Disordered" evidence="6">
    <location>
        <begin position="1"/>
        <end position="73"/>
    </location>
</feature>
<dbReference type="PRINTS" id="PR00105">
    <property type="entry name" value="C5METTRFRASE"/>
</dbReference>
<keyword evidence="3 5" id="KW-0808">Transferase</keyword>
<dbReference type="PROSITE" id="PS51679">
    <property type="entry name" value="SAM_MT_C5"/>
    <property type="match status" value="1"/>
</dbReference>
<dbReference type="PANTHER" id="PTHR10629:SF54">
    <property type="entry name" value="DNA METHYLTRANSFERASE DIM-2"/>
    <property type="match status" value="1"/>
</dbReference>
<proteinExistence type="inferred from homology"/>
<dbReference type="InterPro" id="IPR001525">
    <property type="entry name" value="C5_MeTfrase"/>
</dbReference>
<dbReference type="InterPro" id="IPR050390">
    <property type="entry name" value="C5-Methyltransferase"/>
</dbReference>
<sequence>MPPSLEDISDLSSADEHTELNDGSNSPTSTRSSVTAKTASDESETTHISSTIAEESSTAGKPPRNPTRKQVTIDVPKLNITARREPELDTRGSCILEKQFLDQHFASGGSCSHQPDWVKADLNSFRIYQKVQGEASLESLHNVSLYLHKTDKIFYFDGTLLYRKGVLEVKGLEISSLQIDNLGGTTDNLEPLHSSCTDVIYIQTPSSRIYNCYYLLKSPSAEYQAVYKQFVWLANFMKYVIDYLEFATAEAKNVTLSDFKHDFIRKLQDWHKNNVDFEQWHQMCGHITDLRRHITSPEFAAFIAGRADGLSDQHIAAHDLWKGIGQALVPDRYVPKIWSQTLVTPYAARCFLQSFPSWKRVMNEYSFWPVVDERLAQRQKLLGIGRNRSCSQQEHFEVVEGKSYSKATLLLQEAGVNRHQKFTSGYELPGRVVIARNHEDDCLSHTCSCPIQYALVLRYCRRTGLYIRWLSLPSRTICAGLDCGRNARHKLPYYSMGNELLYSDECTCSPISISDVIASHSISVDKDHAEPGHELFVYREFSLTRKAISVGLKRKSYKCPQHSRPLITFRPSYNTTDEGEGQMPRPARILSIFSGAGLLDAGIEEGSKHLFKTIYAADLLYEACLSIAANLKVGSCEVHHENVNTLWEMLAKGERPLPDVDLFLAGCPCQGFSSLNCHKDSDDSLRNCSLLVHTLSWVELLLPRMVLIENVPGMDRSTPSAAGQTVCHLVGLGYQTQLITINAADFGAATSRKRIFIIATAPGIELLTIPTATHGKERHQSSTVTASSVTTDLAAIENYTTLNSVQPDHIPAFNLKPIEVGIVKKIPRTVPKAGKVMGNLFSALPKLNKGELEYWYKRTDWQRKPNAGTLRRIHPNHPKTTITKTISYLDSKSNGSIHWSQDRVFSLEELRRWQGVPTQYILIGTRTQQAGLIGNSVAWASSTLLGRLLAEVWRESRHAYPSSDAAGTEDIIGGGKRLMDNLIHELTDSDNSDDFQVVDLDSEFESIKANFPVMVNVPLVRETAPKAVERRQYLVSVDIPASLSLRQISAQSLSCNSGDTKALTTPDIEGVADKGCHADGTTTNVDIGTDDELPELDVILTPSRSSSEMIEMSIETPTVRVSDEAVTHRWTGSRNGGSSRRRTYVADSQDDEEEDGSPLKRARFCRANKELRASNVFETLSRRIRYTPRTGPRSLSGAIELTTPTRSEERVGTIISNAGSNPQTPIVLDDD</sequence>
<reference evidence="8 9" key="1">
    <citation type="submission" date="2023-08" db="EMBL/GenBank/DDBJ databases">
        <title>Black Yeasts Isolated from many extreme environments.</title>
        <authorList>
            <person name="Coleine C."/>
            <person name="Stajich J.E."/>
            <person name="Selbmann L."/>
        </authorList>
    </citation>
    <scope>NUCLEOTIDE SEQUENCE [LARGE SCALE GENOMIC DNA]</scope>
    <source>
        <strain evidence="8 9">CCFEE 5910</strain>
    </source>
</reference>
<dbReference type="Proteomes" id="UP001309876">
    <property type="component" value="Unassembled WGS sequence"/>
</dbReference>